<evidence type="ECO:0000256" key="2">
    <source>
        <dbReference type="ARBA" id="ARBA00022468"/>
    </source>
</evidence>
<sequence>KIALYKHNSRCSIRNQRKICDLLPCSFTSLIARQQIKNNVGCLSARLKMTEKEAEKRPEDEAEDDDEEDSDEERSDAASTTSTSTINSVDSSSKKKRKKKKKKKGKGSQAATGDSAQAPQPAAQPGLTKAQKAEAEKRFTAALDACRGNSEMWVKLAQCNIFDAKAKKLADVLRGNICITSLDLSGNNISDDGALALASMLGASGAPELIELDLRDNPLTSAGTQALDALTKIRKQLVVKLGSLQQFEAAKLSPASAAGGKDSAHGAGGIKEITKGPMFRKYFQTGDDDDDAAAGHGEQEGPLGDGGLAPEDLWSEVKTLLVEGTASIPKLSSLLQQLITHLNRELGTLQVPHTDAAVDGSRPHIKGCILNLDALGSILDLVPRQVTMQYVSEPQPAVGSHRVWATEIVSMLLAPNHMAVDNLVASSKLVPRVLALSLAHPMCSALHTRALRVLRSCCVSKVAALYGPLFTAGMGAGLTVLAGSEELCGSLQQQLAERASPSLGIPSGRRDPSLGFVLEACKVLRACCDEANRDSILNTNVRRLLLMDPKWSDFMSEGGVLAQLCKEQEGDLGGPRAARVPLEENNELAELAGGGLISSHEILALLHGMSALGIQTSSGQ</sequence>
<dbReference type="AlphaFoldDB" id="A0A8J4G4R8"/>
<evidence type="ECO:0000256" key="5">
    <source>
        <dbReference type="SAM" id="MobiDB-lite"/>
    </source>
</evidence>
<evidence type="ECO:0000313" key="7">
    <source>
        <dbReference type="Proteomes" id="UP000722791"/>
    </source>
</evidence>
<feature type="region of interest" description="Disordered" evidence="5">
    <location>
        <begin position="51"/>
        <end position="133"/>
    </location>
</feature>
<dbReference type="GO" id="GO:0031267">
    <property type="term" value="F:small GTPase binding"/>
    <property type="evidence" value="ECO:0007669"/>
    <property type="project" value="TreeGrafter"/>
</dbReference>
<gene>
    <name evidence="6" type="ORF">Vretimale_3438</name>
</gene>
<feature type="non-terminal residue" evidence="6">
    <location>
        <position position="620"/>
    </location>
</feature>
<comment type="subcellular location">
    <subcellularLocation>
        <location evidence="1">Cytoplasm</location>
        <location evidence="1">Cytoskeleton</location>
        <location evidence="1">Cilium axoneme</location>
    </subcellularLocation>
</comment>
<proteinExistence type="predicted"/>
<feature type="compositionally biased region" description="Acidic residues" evidence="5">
    <location>
        <begin position="60"/>
        <end position="74"/>
    </location>
</feature>
<dbReference type="SUPFAM" id="SSF52047">
    <property type="entry name" value="RNI-like"/>
    <property type="match status" value="1"/>
</dbReference>
<evidence type="ECO:0000256" key="3">
    <source>
        <dbReference type="ARBA" id="ARBA00022614"/>
    </source>
</evidence>
<dbReference type="GO" id="GO:0005930">
    <property type="term" value="C:axoneme"/>
    <property type="evidence" value="ECO:0007669"/>
    <property type="project" value="UniProtKB-SubCell"/>
</dbReference>
<reference evidence="6" key="1">
    <citation type="journal article" date="2021" name="Proc. Natl. Acad. Sci. U.S.A.">
        <title>Three genomes in the algal genus Volvox reveal the fate of a haploid sex-determining region after a transition to homothallism.</title>
        <authorList>
            <person name="Yamamoto K."/>
            <person name="Hamaji T."/>
            <person name="Kawai-Toyooka H."/>
            <person name="Matsuzaki R."/>
            <person name="Takahashi F."/>
            <person name="Nishimura Y."/>
            <person name="Kawachi M."/>
            <person name="Noguchi H."/>
            <person name="Minakuchi Y."/>
            <person name="Umen J.G."/>
            <person name="Toyoda A."/>
            <person name="Nozaki H."/>
        </authorList>
    </citation>
    <scope>NUCLEOTIDE SEQUENCE</scope>
    <source>
        <strain evidence="6">NIES-3785</strain>
    </source>
</reference>
<keyword evidence="4" id="KW-0677">Repeat</keyword>
<dbReference type="InterPro" id="IPR032675">
    <property type="entry name" value="LRR_dom_sf"/>
</dbReference>
<dbReference type="Gene3D" id="3.80.10.10">
    <property type="entry name" value="Ribonuclease Inhibitor"/>
    <property type="match status" value="1"/>
</dbReference>
<dbReference type="InterPro" id="IPR027038">
    <property type="entry name" value="RanGap"/>
</dbReference>
<dbReference type="GO" id="GO:0005829">
    <property type="term" value="C:cytosol"/>
    <property type="evidence" value="ECO:0007669"/>
    <property type="project" value="TreeGrafter"/>
</dbReference>
<feature type="compositionally biased region" description="Low complexity" evidence="5">
    <location>
        <begin position="116"/>
        <end position="125"/>
    </location>
</feature>
<dbReference type="InterPro" id="IPR001611">
    <property type="entry name" value="Leu-rich_rpt"/>
</dbReference>
<feature type="region of interest" description="Disordered" evidence="5">
    <location>
        <begin position="284"/>
        <end position="309"/>
    </location>
</feature>
<dbReference type="PANTHER" id="PTHR24113">
    <property type="entry name" value="RAN GTPASE-ACTIVATING PROTEIN 1"/>
    <property type="match status" value="1"/>
</dbReference>
<evidence type="ECO:0000313" key="6">
    <source>
        <dbReference type="EMBL" id="GIL98028.1"/>
    </source>
</evidence>
<dbReference type="EMBL" id="BNCQ01000005">
    <property type="protein sequence ID" value="GIL98028.1"/>
    <property type="molecule type" value="Genomic_DNA"/>
</dbReference>
<dbReference type="GO" id="GO:0006913">
    <property type="term" value="P:nucleocytoplasmic transport"/>
    <property type="evidence" value="ECO:0007669"/>
    <property type="project" value="TreeGrafter"/>
</dbReference>
<accession>A0A8J4G4R8</accession>
<dbReference type="Pfam" id="PF13516">
    <property type="entry name" value="LRR_6"/>
    <property type="match status" value="1"/>
</dbReference>
<evidence type="ECO:0000256" key="4">
    <source>
        <dbReference type="ARBA" id="ARBA00022737"/>
    </source>
</evidence>
<protein>
    <submittedName>
        <fullName evidence="6">Uncharacterized protein</fullName>
    </submittedName>
</protein>
<dbReference type="GO" id="GO:0005634">
    <property type="term" value="C:nucleus"/>
    <property type="evidence" value="ECO:0007669"/>
    <property type="project" value="TreeGrafter"/>
</dbReference>
<dbReference type="Proteomes" id="UP000722791">
    <property type="component" value="Unassembled WGS sequence"/>
</dbReference>
<dbReference type="SMART" id="SM00368">
    <property type="entry name" value="LRR_RI"/>
    <property type="match status" value="2"/>
</dbReference>
<feature type="compositionally biased region" description="Low complexity" evidence="5">
    <location>
        <begin position="77"/>
        <end position="91"/>
    </location>
</feature>
<organism evidence="6 7">
    <name type="scientific">Volvox reticuliferus</name>
    <dbReference type="NCBI Taxonomy" id="1737510"/>
    <lineage>
        <taxon>Eukaryota</taxon>
        <taxon>Viridiplantae</taxon>
        <taxon>Chlorophyta</taxon>
        <taxon>core chlorophytes</taxon>
        <taxon>Chlorophyceae</taxon>
        <taxon>CS clade</taxon>
        <taxon>Chlamydomonadales</taxon>
        <taxon>Volvocaceae</taxon>
        <taxon>Volvox</taxon>
    </lineage>
</organism>
<dbReference type="GO" id="GO:0048471">
    <property type="term" value="C:perinuclear region of cytoplasm"/>
    <property type="evidence" value="ECO:0007669"/>
    <property type="project" value="TreeGrafter"/>
</dbReference>
<keyword evidence="3" id="KW-0433">Leucine-rich repeat</keyword>
<dbReference type="PANTHER" id="PTHR24113:SF12">
    <property type="entry name" value="RAN GTPASE-ACTIVATING PROTEIN 1"/>
    <property type="match status" value="1"/>
</dbReference>
<comment type="caution">
    <text evidence="6">The sequence shown here is derived from an EMBL/GenBank/DDBJ whole genome shotgun (WGS) entry which is preliminary data.</text>
</comment>
<evidence type="ECO:0000256" key="1">
    <source>
        <dbReference type="ARBA" id="ARBA00004430"/>
    </source>
</evidence>
<feature type="compositionally biased region" description="Basic residues" evidence="5">
    <location>
        <begin position="94"/>
        <end position="106"/>
    </location>
</feature>
<keyword evidence="2" id="KW-0343">GTPase activation</keyword>
<dbReference type="GO" id="GO:0005096">
    <property type="term" value="F:GTPase activator activity"/>
    <property type="evidence" value="ECO:0007669"/>
    <property type="project" value="UniProtKB-KW"/>
</dbReference>
<name>A0A8J4G4R8_9CHLO</name>